<comment type="similarity">
    <text evidence="1">Belongs to the GPN-loop GTPase family.</text>
</comment>
<dbReference type="InterPro" id="IPR004130">
    <property type="entry name" value="Gpn"/>
</dbReference>
<name>A0A2M8M5S4_9ACTN</name>
<dbReference type="GO" id="GO:0005524">
    <property type="term" value="F:ATP binding"/>
    <property type="evidence" value="ECO:0007669"/>
    <property type="project" value="UniProtKB-KW"/>
</dbReference>
<gene>
    <name evidence="5" type="ORF">CUT44_03355</name>
</gene>
<dbReference type="Proteomes" id="UP000230407">
    <property type="component" value="Unassembled WGS sequence"/>
</dbReference>
<dbReference type="CDD" id="cd00882">
    <property type="entry name" value="Ras_like_GTPase"/>
    <property type="match status" value="1"/>
</dbReference>
<dbReference type="RefSeq" id="WP_100200603.1">
    <property type="nucleotide sequence ID" value="NZ_PGGW01000011.1"/>
</dbReference>
<dbReference type="GO" id="GO:0016787">
    <property type="term" value="F:hydrolase activity"/>
    <property type="evidence" value="ECO:0007669"/>
    <property type="project" value="UniProtKB-KW"/>
</dbReference>
<evidence type="ECO:0000256" key="1">
    <source>
        <dbReference type="ARBA" id="ARBA00005290"/>
    </source>
</evidence>
<dbReference type="GO" id="GO:0005525">
    <property type="term" value="F:GTP binding"/>
    <property type="evidence" value="ECO:0007669"/>
    <property type="project" value="UniProtKB-KW"/>
</dbReference>
<proteinExistence type="inferred from homology"/>
<dbReference type="PANTHER" id="PTHR42708:SF1">
    <property type="entry name" value="GLIDING MOTILITY PROTEIN MGLA"/>
    <property type="match status" value="1"/>
</dbReference>
<dbReference type="SUPFAM" id="SSF52540">
    <property type="entry name" value="P-loop containing nucleoside triphosphate hydrolases"/>
    <property type="match status" value="1"/>
</dbReference>
<accession>A0A2M8M5S4</accession>
<protein>
    <submittedName>
        <fullName evidence="5">ATP-binding protein</fullName>
    </submittedName>
</protein>
<evidence type="ECO:0000256" key="4">
    <source>
        <dbReference type="ARBA" id="ARBA00023134"/>
    </source>
</evidence>
<evidence type="ECO:0000313" key="5">
    <source>
        <dbReference type="EMBL" id="PJE99562.1"/>
    </source>
</evidence>
<dbReference type="AlphaFoldDB" id="A0A2M8M5S4"/>
<keyword evidence="2" id="KW-0547">Nucleotide-binding</keyword>
<keyword evidence="6" id="KW-1185">Reference proteome</keyword>
<dbReference type="EMBL" id="PGGW01000011">
    <property type="protein sequence ID" value="PJE99562.1"/>
    <property type="molecule type" value="Genomic_DNA"/>
</dbReference>
<sequence>MASTVMPADSAYLPSTVRRTAKLLVAGHFGVGKTTLVGSVSEIAPLRTEEAITEESVGIDDLAGLPGKTRTTVALDFGRISVDEELVLYLFGTPGQRRFVSLWENLARGALGALVLVDTRRLEQSHDVLGWLEERGLPYAVAVNEFDGAHRYPPEEIRDALDLAPTTPLTTCDARDRTSSVHALITLAAHVLHCLESRP</sequence>
<dbReference type="PANTHER" id="PTHR42708">
    <property type="entry name" value="ATP/GTP-BINDING PROTEIN-RELATED"/>
    <property type="match status" value="1"/>
</dbReference>
<comment type="caution">
    <text evidence="5">The sequence shown here is derived from an EMBL/GenBank/DDBJ whole genome shotgun (WGS) entry which is preliminary data.</text>
</comment>
<dbReference type="Gene3D" id="3.40.50.300">
    <property type="entry name" value="P-loop containing nucleotide triphosphate hydrolases"/>
    <property type="match status" value="1"/>
</dbReference>
<dbReference type="Pfam" id="PF03029">
    <property type="entry name" value="ATP_bind_1"/>
    <property type="match status" value="1"/>
</dbReference>
<keyword evidence="5" id="KW-0067">ATP-binding</keyword>
<dbReference type="InterPro" id="IPR052705">
    <property type="entry name" value="Gliding_Motility_GTPase"/>
</dbReference>
<keyword evidence="4" id="KW-0342">GTP-binding</keyword>
<keyword evidence="3" id="KW-0378">Hydrolase</keyword>
<dbReference type="InterPro" id="IPR027417">
    <property type="entry name" value="P-loop_NTPase"/>
</dbReference>
<evidence type="ECO:0000256" key="2">
    <source>
        <dbReference type="ARBA" id="ARBA00022741"/>
    </source>
</evidence>
<organism evidence="5 6">
    <name type="scientific">Streptomyces carminius</name>
    <dbReference type="NCBI Taxonomy" id="2665496"/>
    <lineage>
        <taxon>Bacteria</taxon>
        <taxon>Bacillati</taxon>
        <taxon>Actinomycetota</taxon>
        <taxon>Actinomycetes</taxon>
        <taxon>Kitasatosporales</taxon>
        <taxon>Streptomycetaceae</taxon>
        <taxon>Streptomyces</taxon>
    </lineage>
</organism>
<evidence type="ECO:0000313" key="6">
    <source>
        <dbReference type="Proteomes" id="UP000230407"/>
    </source>
</evidence>
<evidence type="ECO:0000256" key="3">
    <source>
        <dbReference type="ARBA" id="ARBA00022801"/>
    </source>
</evidence>
<reference evidence="5 6" key="1">
    <citation type="submission" date="2017-11" db="EMBL/GenBank/DDBJ databases">
        <title>Streptomyces carmine sp. nov., a novel actinomycete isolated from Sophora alopecuroides in Xinjiang, China.</title>
        <authorList>
            <person name="Wang Y."/>
            <person name="Luo X."/>
            <person name="Wan C."/>
            <person name="Zhang L."/>
        </authorList>
    </citation>
    <scope>NUCLEOTIDE SEQUENCE [LARGE SCALE GENOMIC DNA]</scope>
    <source>
        <strain evidence="5 6">TRM SA0054</strain>
    </source>
</reference>